<dbReference type="Gene3D" id="3.40.1740.10">
    <property type="entry name" value="VC0467-like"/>
    <property type="match status" value="1"/>
</dbReference>
<comment type="caution">
    <text evidence="3">The sequence shown here is derived from an EMBL/GenBank/DDBJ whole genome shotgun (WGS) entry which is preliminary data.</text>
</comment>
<dbReference type="Proteomes" id="UP000885986">
    <property type="component" value="Unassembled WGS sequence"/>
</dbReference>
<gene>
    <name evidence="3" type="ORF">ENN98_00760</name>
</gene>
<dbReference type="InterPro" id="IPR003774">
    <property type="entry name" value="AlgH-like"/>
</dbReference>
<name>A0A7C2TFG1_9BACT</name>
<dbReference type="HAMAP" id="MF_00758">
    <property type="entry name" value="UPF0301"/>
    <property type="match status" value="1"/>
</dbReference>
<dbReference type="PANTHER" id="PTHR30327">
    <property type="entry name" value="UNCHARACTERIZED PROTEIN YQGE"/>
    <property type="match status" value="1"/>
</dbReference>
<dbReference type="PANTHER" id="PTHR30327:SF1">
    <property type="entry name" value="UPF0301 PROTEIN YQGE"/>
    <property type="match status" value="1"/>
</dbReference>
<dbReference type="SUPFAM" id="SSF143456">
    <property type="entry name" value="VC0467-like"/>
    <property type="match status" value="1"/>
</dbReference>
<dbReference type="AlphaFoldDB" id="A0A7C2TFG1"/>
<sequence>MENLQGHFLIATPQMSDPRFRESVVYLCVHNHEGAMGLVINQPVKDVRLEDIFINAGIPLPNRPLGRVYLGGPVETGSVFVLYSAEYKIVNQLAVSPSVSLSRDPQMFYDLSAGLGPRSCLVALGYAGWGPGQLEAELSVDGWLVLPALDEIIFHTSDHQKWRQAARAHGVEIGLYGGVVGSA</sequence>
<dbReference type="GO" id="GO:0005829">
    <property type="term" value="C:cytosol"/>
    <property type="evidence" value="ECO:0007669"/>
    <property type="project" value="TreeGrafter"/>
</dbReference>
<proteinExistence type="inferred from homology"/>
<dbReference type="Pfam" id="PF02622">
    <property type="entry name" value="DUF179"/>
    <property type="match status" value="1"/>
</dbReference>
<comment type="similarity">
    <text evidence="1 2">Belongs to the UPF0301 (AlgH) family.</text>
</comment>
<organism evidence="3">
    <name type="scientific">Desulfurivibrio alkaliphilus</name>
    <dbReference type="NCBI Taxonomy" id="427923"/>
    <lineage>
        <taxon>Bacteria</taxon>
        <taxon>Pseudomonadati</taxon>
        <taxon>Thermodesulfobacteriota</taxon>
        <taxon>Desulfobulbia</taxon>
        <taxon>Desulfobulbales</taxon>
        <taxon>Desulfobulbaceae</taxon>
        <taxon>Desulfurivibrio</taxon>
    </lineage>
</organism>
<reference evidence="3" key="1">
    <citation type="journal article" date="2020" name="mSystems">
        <title>Genome- and Community-Level Interaction Insights into Carbon Utilization and Element Cycling Functions of Hydrothermarchaeota in Hydrothermal Sediment.</title>
        <authorList>
            <person name="Zhou Z."/>
            <person name="Liu Y."/>
            <person name="Xu W."/>
            <person name="Pan J."/>
            <person name="Luo Z.H."/>
            <person name="Li M."/>
        </authorList>
    </citation>
    <scope>NUCLEOTIDE SEQUENCE [LARGE SCALE GENOMIC DNA]</scope>
    <source>
        <strain evidence="3">SpSt-1224</strain>
    </source>
</reference>
<evidence type="ECO:0000256" key="1">
    <source>
        <dbReference type="ARBA" id="ARBA00009600"/>
    </source>
</evidence>
<evidence type="ECO:0000256" key="2">
    <source>
        <dbReference type="HAMAP-Rule" id="MF_00758"/>
    </source>
</evidence>
<dbReference type="EMBL" id="DSDS01000016">
    <property type="protein sequence ID" value="HET97240.1"/>
    <property type="molecule type" value="Genomic_DNA"/>
</dbReference>
<protein>
    <recommendedName>
        <fullName evidence="2">UPF0301 protein ENN98_00760</fullName>
    </recommendedName>
</protein>
<evidence type="ECO:0000313" key="3">
    <source>
        <dbReference type="EMBL" id="HET97240.1"/>
    </source>
</evidence>
<accession>A0A7C2TFG1</accession>